<dbReference type="InParanoid" id="A0A0C3C3R1"/>
<reference evidence="1 2" key="1">
    <citation type="submission" date="2014-04" db="EMBL/GenBank/DDBJ databases">
        <authorList>
            <consortium name="DOE Joint Genome Institute"/>
            <person name="Kuo A."/>
            <person name="Martino E."/>
            <person name="Perotto S."/>
            <person name="Kohler A."/>
            <person name="Nagy L.G."/>
            <person name="Floudas D."/>
            <person name="Copeland A."/>
            <person name="Barry K.W."/>
            <person name="Cichocki N."/>
            <person name="Veneault-Fourrey C."/>
            <person name="LaButti K."/>
            <person name="Lindquist E.A."/>
            <person name="Lipzen A."/>
            <person name="Lundell T."/>
            <person name="Morin E."/>
            <person name="Murat C."/>
            <person name="Sun H."/>
            <person name="Tunlid A."/>
            <person name="Henrissat B."/>
            <person name="Grigoriev I.V."/>
            <person name="Hibbett D.S."/>
            <person name="Martin F."/>
            <person name="Nordberg H.P."/>
            <person name="Cantor M.N."/>
            <person name="Hua S.X."/>
        </authorList>
    </citation>
    <scope>NUCLEOTIDE SEQUENCE [LARGE SCALE GENOMIC DNA]</scope>
    <source>
        <strain evidence="1 2">Zn</strain>
    </source>
</reference>
<accession>A0A0C3C3R1</accession>
<name>A0A0C3C3R1_OIDMZ</name>
<gene>
    <name evidence="1" type="ORF">OIDMADRAFT_61456</name>
</gene>
<reference evidence="2" key="2">
    <citation type="submission" date="2015-01" db="EMBL/GenBank/DDBJ databases">
        <title>Evolutionary Origins and Diversification of the Mycorrhizal Mutualists.</title>
        <authorList>
            <consortium name="DOE Joint Genome Institute"/>
            <consortium name="Mycorrhizal Genomics Consortium"/>
            <person name="Kohler A."/>
            <person name="Kuo A."/>
            <person name="Nagy L.G."/>
            <person name="Floudas D."/>
            <person name="Copeland A."/>
            <person name="Barry K.W."/>
            <person name="Cichocki N."/>
            <person name="Veneault-Fourrey C."/>
            <person name="LaButti K."/>
            <person name="Lindquist E.A."/>
            <person name="Lipzen A."/>
            <person name="Lundell T."/>
            <person name="Morin E."/>
            <person name="Murat C."/>
            <person name="Riley R."/>
            <person name="Ohm R."/>
            <person name="Sun H."/>
            <person name="Tunlid A."/>
            <person name="Henrissat B."/>
            <person name="Grigoriev I.V."/>
            <person name="Hibbett D.S."/>
            <person name="Martin F."/>
        </authorList>
    </citation>
    <scope>NUCLEOTIDE SEQUENCE [LARGE SCALE GENOMIC DNA]</scope>
    <source>
        <strain evidence="2">Zn</strain>
    </source>
</reference>
<dbReference type="EMBL" id="KN832894">
    <property type="protein sequence ID" value="KIM93523.1"/>
    <property type="molecule type" value="Genomic_DNA"/>
</dbReference>
<evidence type="ECO:0000313" key="1">
    <source>
        <dbReference type="EMBL" id="KIM93523.1"/>
    </source>
</evidence>
<dbReference type="Proteomes" id="UP000054321">
    <property type="component" value="Unassembled WGS sequence"/>
</dbReference>
<organism evidence="1 2">
    <name type="scientific">Oidiodendron maius (strain Zn)</name>
    <dbReference type="NCBI Taxonomy" id="913774"/>
    <lineage>
        <taxon>Eukaryota</taxon>
        <taxon>Fungi</taxon>
        <taxon>Dikarya</taxon>
        <taxon>Ascomycota</taxon>
        <taxon>Pezizomycotina</taxon>
        <taxon>Leotiomycetes</taxon>
        <taxon>Leotiomycetes incertae sedis</taxon>
        <taxon>Myxotrichaceae</taxon>
        <taxon>Oidiodendron</taxon>
    </lineage>
</organism>
<dbReference type="HOGENOM" id="CLU_1807100_0_0_1"/>
<keyword evidence="2" id="KW-1185">Reference proteome</keyword>
<dbReference type="OrthoDB" id="10494364at2759"/>
<sequence length="148" mass="16109">MSTAGENLSIEVLSSSAMDIVEEIVGLLKNIDLSDMVPIPTPEQETTNLYHCKPTFALFDAVRRLVKEMPFIMKKDPVPGYNFFRLLVGESRPVSVSTGPAYLINVRPLKGTPTLGNTPFELGTATLIKASVIVSPSLDFLAISRPDS</sequence>
<dbReference type="AlphaFoldDB" id="A0A0C3C3R1"/>
<proteinExistence type="predicted"/>
<protein>
    <submittedName>
        <fullName evidence="1">Uncharacterized protein</fullName>
    </submittedName>
</protein>
<evidence type="ECO:0000313" key="2">
    <source>
        <dbReference type="Proteomes" id="UP000054321"/>
    </source>
</evidence>